<dbReference type="SUPFAM" id="SSF56672">
    <property type="entry name" value="DNA/RNA polymerases"/>
    <property type="match status" value="1"/>
</dbReference>
<dbReference type="Proteomes" id="UP000325315">
    <property type="component" value="Unassembled WGS sequence"/>
</dbReference>
<dbReference type="Gene3D" id="3.30.70.270">
    <property type="match status" value="1"/>
</dbReference>
<dbReference type="InterPro" id="IPR043128">
    <property type="entry name" value="Rev_trsase/Diguanyl_cyclase"/>
</dbReference>
<dbReference type="OrthoDB" id="1001400at2759"/>
<keyword evidence="1" id="KW-0808">Transferase</keyword>
<keyword evidence="1" id="KW-0695">RNA-directed DNA polymerase</keyword>
<gene>
    <name evidence="1" type="ORF">EPI10_006513</name>
</gene>
<comment type="caution">
    <text evidence="1">The sequence shown here is derived from an EMBL/GenBank/DDBJ whole genome shotgun (WGS) entry which is preliminary data.</text>
</comment>
<dbReference type="GO" id="GO:0003964">
    <property type="term" value="F:RNA-directed DNA polymerase activity"/>
    <property type="evidence" value="ECO:0007669"/>
    <property type="project" value="UniProtKB-KW"/>
</dbReference>
<dbReference type="PANTHER" id="PTHR24559:SF434">
    <property type="entry name" value="RNA-DIRECTED DNA POLYMERASE HOMOLOG"/>
    <property type="match status" value="1"/>
</dbReference>
<accession>A0A5B6WRB2</accession>
<keyword evidence="2" id="KW-1185">Reference proteome</keyword>
<sequence length="114" mass="13357">MVVERHWGGLATEDTIEPKDMKNLLAEFEKRNRTCYPSTTYEQIGYCQAIGIPIFRKGKSYVKKNDGAWWFYIDYRALNVVTVKDTFFIPTAKDLFDELGNSHFFSKLDLLARY</sequence>
<protein>
    <submittedName>
        <fullName evidence="1">RNA-directed DNA polymerase-like protein</fullName>
    </submittedName>
</protein>
<organism evidence="1 2">
    <name type="scientific">Gossypium australe</name>
    <dbReference type="NCBI Taxonomy" id="47621"/>
    <lineage>
        <taxon>Eukaryota</taxon>
        <taxon>Viridiplantae</taxon>
        <taxon>Streptophyta</taxon>
        <taxon>Embryophyta</taxon>
        <taxon>Tracheophyta</taxon>
        <taxon>Spermatophyta</taxon>
        <taxon>Magnoliopsida</taxon>
        <taxon>eudicotyledons</taxon>
        <taxon>Gunneridae</taxon>
        <taxon>Pentapetalae</taxon>
        <taxon>rosids</taxon>
        <taxon>malvids</taxon>
        <taxon>Malvales</taxon>
        <taxon>Malvaceae</taxon>
        <taxon>Malvoideae</taxon>
        <taxon>Gossypium</taxon>
    </lineage>
</organism>
<dbReference type="InterPro" id="IPR053134">
    <property type="entry name" value="RNA-dir_DNA_polymerase"/>
</dbReference>
<keyword evidence="1" id="KW-0548">Nucleotidyltransferase</keyword>
<evidence type="ECO:0000313" key="2">
    <source>
        <dbReference type="Proteomes" id="UP000325315"/>
    </source>
</evidence>
<dbReference type="InterPro" id="IPR043502">
    <property type="entry name" value="DNA/RNA_pol_sf"/>
</dbReference>
<dbReference type="PANTHER" id="PTHR24559">
    <property type="entry name" value="TRANSPOSON TY3-I GAG-POL POLYPROTEIN"/>
    <property type="match status" value="1"/>
</dbReference>
<evidence type="ECO:0000313" key="1">
    <source>
        <dbReference type="EMBL" id="KAA3484429.1"/>
    </source>
</evidence>
<dbReference type="Gene3D" id="3.10.10.10">
    <property type="entry name" value="HIV Type 1 Reverse Transcriptase, subunit A, domain 1"/>
    <property type="match status" value="1"/>
</dbReference>
<dbReference type="EMBL" id="SMMG02000002">
    <property type="protein sequence ID" value="KAA3484429.1"/>
    <property type="molecule type" value="Genomic_DNA"/>
</dbReference>
<reference evidence="2" key="1">
    <citation type="journal article" date="2019" name="Plant Biotechnol. J.">
        <title>Genome sequencing of the Australian wild diploid species Gossypium australe highlights disease resistance and delayed gland morphogenesis.</title>
        <authorList>
            <person name="Cai Y."/>
            <person name="Cai X."/>
            <person name="Wang Q."/>
            <person name="Wang P."/>
            <person name="Zhang Y."/>
            <person name="Cai C."/>
            <person name="Xu Y."/>
            <person name="Wang K."/>
            <person name="Zhou Z."/>
            <person name="Wang C."/>
            <person name="Geng S."/>
            <person name="Li B."/>
            <person name="Dong Q."/>
            <person name="Hou Y."/>
            <person name="Wang H."/>
            <person name="Ai P."/>
            <person name="Liu Z."/>
            <person name="Yi F."/>
            <person name="Sun M."/>
            <person name="An G."/>
            <person name="Cheng J."/>
            <person name="Zhang Y."/>
            <person name="Shi Q."/>
            <person name="Xie Y."/>
            <person name="Shi X."/>
            <person name="Chang Y."/>
            <person name="Huang F."/>
            <person name="Chen Y."/>
            <person name="Hong S."/>
            <person name="Mi L."/>
            <person name="Sun Q."/>
            <person name="Zhang L."/>
            <person name="Zhou B."/>
            <person name="Peng R."/>
            <person name="Zhang X."/>
            <person name="Liu F."/>
        </authorList>
    </citation>
    <scope>NUCLEOTIDE SEQUENCE [LARGE SCALE GENOMIC DNA]</scope>
    <source>
        <strain evidence="2">cv. PA1801</strain>
    </source>
</reference>
<proteinExistence type="predicted"/>
<name>A0A5B6WRB2_9ROSI</name>
<dbReference type="AlphaFoldDB" id="A0A5B6WRB2"/>